<proteinExistence type="predicted"/>
<gene>
    <name evidence="1" type="ORF">Ah1_00016</name>
</gene>
<keyword evidence="2" id="KW-1185">Reference proteome</keyword>
<evidence type="ECO:0000313" key="1">
    <source>
        <dbReference type="EMBL" id="AUE22557.1"/>
    </source>
</evidence>
<protein>
    <submittedName>
        <fullName evidence="1">Head vertex assembly chaperone</fullName>
    </submittedName>
</protein>
<dbReference type="Pfam" id="PF11113">
    <property type="entry name" value="Phage_head_chap"/>
    <property type="match status" value="1"/>
</dbReference>
<dbReference type="Proteomes" id="UP000240934">
    <property type="component" value="Segment"/>
</dbReference>
<accession>A0A2H4YEF4</accession>
<reference evidence="1 2" key="1">
    <citation type="submission" date="2017-10" db="EMBL/GenBank/DDBJ databases">
        <title>Antibacterial composition for extension of chilled fish shelf life and decreasing of risk of food-borne infections, bacteriophage strains for its preparation.</title>
        <authorList>
            <person name="Zulkarneev E.R."/>
            <person name="Aleshkin A.V."/>
            <person name="Rubalsky O.V."/>
            <person name="Kiseleva I.A."/>
            <person name="Rubalskii E.O."/>
            <person name="Lebedev S.N."/>
        </authorList>
    </citation>
    <scope>NUCLEOTIDE SEQUENCE [LARGE SCALE GENOMIC DNA]</scope>
</reference>
<evidence type="ECO:0000313" key="2">
    <source>
        <dbReference type="Proteomes" id="UP000240934"/>
    </source>
</evidence>
<dbReference type="EMBL" id="MG250483">
    <property type="protein sequence ID" value="AUE22557.1"/>
    <property type="molecule type" value="Genomic_DNA"/>
</dbReference>
<sequence length="94" mass="10826">MEAQERNYRDVLEDALKAVKQELVILVDGNPFIVYIHDLTYINGQVHIDWSTPHSEEEIMKDELFKHVQAAIQAQIKEGSECQSNNLSHESPCF</sequence>
<organism evidence="1 2">
    <name type="scientific">Aeromonas phage Ah1</name>
    <dbReference type="NCBI Taxonomy" id="2053701"/>
    <lineage>
        <taxon>Viruses</taxon>
        <taxon>Duplodnaviria</taxon>
        <taxon>Heunggongvirae</taxon>
        <taxon>Uroviricota</taxon>
        <taxon>Caudoviricetes</taxon>
        <taxon>Pantevenvirales</taxon>
        <taxon>Straboviridae</taxon>
        <taxon>Cinqassovirus</taxon>
        <taxon>Cinqassovirus ah1</taxon>
    </lineage>
</organism>
<name>A0A2H4YEF4_9CAUD</name>
<dbReference type="InterPro" id="IPR021049">
    <property type="entry name" value="Phage_T4_Gp40"/>
</dbReference>